<dbReference type="EMBL" id="CYHA01000001">
    <property type="protein sequence ID" value="CUA81849.1"/>
    <property type="molecule type" value="Genomic_DNA"/>
</dbReference>
<feature type="transmembrane region" description="Helical" evidence="6">
    <location>
        <begin position="365"/>
        <end position="386"/>
    </location>
</feature>
<dbReference type="NCBIfam" id="TIGR00901">
    <property type="entry name" value="2A0125"/>
    <property type="match status" value="1"/>
</dbReference>
<dbReference type="Pfam" id="PF07690">
    <property type="entry name" value="MFS_1"/>
    <property type="match status" value="1"/>
</dbReference>
<dbReference type="CDD" id="cd17486">
    <property type="entry name" value="MFS_AmpG_like"/>
    <property type="match status" value="1"/>
</dbReference>
<feature type="transmembrane region" description="Helical" evidence="6">
    <location>
        <begin position="12"/>
        <end position="35"/>
    </location>
</feature>
<feature type="transmembrane region" description="Helical" evidence="6">
    <location>
        <begin position="392"/>
        <end position="411"/>
    </location>
</feature>
<feature type="transmembrane region" description="Helical" evidence="6">
    <location>
        <begin position="229"/>
        <end position="251"/>
    </location>
</feature>
<dbReference type="GO" id="GO:0022857">
    <property type="term" value="F:transmembrane transporter activity"/>
    <property type="evidence" value="ECO:0007669"/>
    <property type="project" value="InterPro"/>
</dbReference>
<dbReference type="GO" id="GO:0016020">
    <property type="term" value="C:membrane"/>
    <property type="evidence" value="ECO:0007669"/>
    <property type="project" value="UniProtKB-SubCell"/>
</dbReference>
<dbReference type="PANTHER" id="PTHR12778:SF10">
    <property type="entry name" value="MAJOR FACILITATOR SUPERFAMILY DOMAIN-CONTAINING PROTEIN 3"/>
    <property type="match status" value="1"/>
</dbReference>
<dbReference type="RefSeq" id="WP_055433293.1">
    <property type="nucleotide sequence ID" value="NZ_CYHA01000001.1"/>
</dbReference>
<dbReference type="FunFam" id="1.20.1250.20:FF:000613">
    <property type="entry name" value="AmpG protein"/>
    <property type="match status" value="1"/>
</dbReference>
<keyword evidence="2" id="KW-0813">Transport</keyword>
<dbReference type="InterPro" id="IPR004752">
    <property type="entry name" value="AmpG_permease/AT-1"/>
</dbReference>
<dbReference type="InterPro" id="IPR036259">
    <property type="entry name" value="MFS_trans_sf"/>
</dbReference>
<evidence type="ECO:0000313" key="7">
    <source>
        <dbReference type="EMBL" id="CUA81849.1"/>
    </source>
</evidence>
<sequence length="425" mass="45884">MTASATDWRRDILSRTMLICVFTGFASGLPLYTLINLVPAWLRSEGVDLKAIGLFALIGLPYTWKFLWSPAMDRYVPPFLGRRRGWMLISQLGLMATVAAFGSFTPQQNLWSIAGLALAVAFFSASQDIVLDAFRREILSDRELGLGNTLHINAYRLAGLVPGSLSLILADHLPWPTVFFLTALFMLPGVLMTLMVREPALIAAAPRTLREAVVEPFHEFISRQGVRTALLILAFIFLYKLGDSMATALATPFYMDMGFSKSQIGLVAKHAGLWPAVIGGLLGGVWMLKLGINRALWVFGVVQVVSILGFAWLAAVGPFPVVGPGALASLALVIGFEALGVGLGTAAFVAYIARTTHPAYTATQLALFTSLSAVPRTLANAGTGYLVDAVGWMPFFLLCTVLALPGMLLLLKVAPWGREDAPLSR</sequence>
<organism evidence="7 8">
    <name type="scientific">Gulbenkiania indica</name>
    <dbReference type="NCBI Taxonomy" id="375574"/>
    <lineage>
        <taxon>Bacteria</taxon>
        <taxon>Pseudomonadati</taxon>
        <taxon>Pseudomonadota</taxon>
        <taxon>Betaproteobacteria</taxon>
        <taxon>Neisseriales</taxon>
        <taxon>Chromobacteriaceae</taxon>
        <taxon>Gulbenkiania</taxon>
    </lineage>
</organism>
<keyword evidence="3 6" id="KW-0812">Transmembrane</keyword>
<evidence type="ECO:0000256" key="3">
    <source>
        <dbReference type="ARBA" id="ARBA00022692"/>
    </source>
</evidence>
<keyword evidence="4 6" id="KW-1133">Transmembrane helix</keyword>
<keyword evidence="8" id="KW-1185">Reference proteome</keyword>
<dbReference type="AlphaFoldDB" id="A0A0K6GSV5"/>
<protein>
    <submittedName>
        <fullName evidence="7">AmpG-like permease</fullName>
    </submittedName>
</protein>
<dbReference type="PANTHER" id="PTHR12778">
    <property type="entry name" value="SOLUTE CARRIER FAMILY 33 ACETYL-COA TRANSPORTER -RELATED"/>
    <property type="match status" value="1"/>
</dbReference>
<evidence type="ECO:0000313" key="8">
    <source>
        <dbReference type="Proteomes" id="UP000243535"/>
    </source>
</evidence>
<name>A0A0K6GSV5_9NEIS</name>
<comment type="subcellular location">
    <subcellularLocation>
        <location evidence="1">Membrane</location>
        <topology evidence="1">Multi-pass membrane protein</topology>
    </subcellularLocation>
</comment>
<dbReference type="STRING" id="375574.GCA_001418035_00494"/>
<evidence type="ECO:0000256" key="5">
    <source>
        <dbReference type="ARBA" id="ARBA00023136"/>
    </source>
</evidence>
<feature type="transmembrane region" description="Helical" evidence="6">
    <location>
        <begin position="110"/>
        <end position="131"/>
    </location>
</feature>
<proteinExistence type="predicted"/>
<evidence type="ECO:0000256" key="4">
    <source>
        <dbReference type="ARBA" id="ARBA00022989"/>
    </source>
</evidence>
<evidence type="ECO:0000256" key="1">
    <source>
        <dbReference type="ARBA" id="ARBA00004141"/>
    </source>
</evidence>
<accession>A0A0K6GSV5</accession>
<dbReference type="SUPFAM" id="SSF103473">
    <property type="entry name" value="MFS general substrate transporter"/>
    <property type="match status" value="1"/>
</dbReference>
<feature type="transmembrane region" description="Helical" evidence="6">
    <location>
        <begin position="327"/>
        <end position="353"/>
    </location>
</feature>
<feature type="transmembrane region" description="Helical" evidence="6">
    <location>
        <begin position="85"/>
        <end position="104"/>
    </location>
</feature>
<dbReference type="Proteomes" id="UP000243535">
    <property type="component" value="Unassembled WGS sequence"/>
</dbReference>
<dbReference type="Gene3D" id="1.20.1250.20">
    <property type="entry name" value="MFS general substrate transporter like domains"/>
    <property type="match status" value="2"/>
</dbReference>
<evidence type="ECO:0000256" key="2">
    <source>
        <dbReference type="ARBA" id="ARBA00022448"/>
    </source>
</evidence>
<evidence type="ECO:0000256" key="6">
    <source>
        <dbReference type="SAM" id="Phobius"/>
    </source>
</evidence>
<dbReference type="OrthoDB" id="9787815at2"/>
<feature type="transmembrane region" description="Helical" evidence="6">
    <location>
        <begin position="295"/>
        <end position="315"/>
    </location>
</feature>
<reference evidence="8" key="1">
    <citation type="submission" date="2015-08" db="EMBL/GenBank/DDBJ databases">
        <authorList>
            <person name="Varghese N."/>
        </authorList>
    </citation>
    <scope>NUCLEOTIDE SEQUENCE [LARGE SCALE GENOMIC DNA]</scope>
    <source>
        <strain evidence="8">DSM 17901</strain>
    </source>
</reference>
<feature type="transmembrane region" description="Helical" evidence="6">
    <location>
        <begin position="271"/>
        <end position="288"/>
    </location>
</feature>
<feature type="transmembrane region" description="Helical" evidence="6">
    <location>
        <begin position="176"/>
        <end position="196"/>
    </location>
</feature>
<keyword evidence="5 6" id="KW-0472">Membrane</keyword>
<dbReference type="InterPro" id="IPR011701">
    <property type="entry name" value="MFS"/>
</dbReference>
<gene>
    <name evidence="7" type="ORF">Ga0061063_0696</name>
</gene>